<gene>
    <name evidence="1" type="ORF">NIES37_68470</name>
</gene>
<evidence type="ECO:0000313" key="2">
    <source>
        <dbReference type="Proteomes" id="UP000218785"/>
    </source>
</evidence>
<dbReference type="GO" id="GO:0003676">
    <property type="term" value="F:nucleic acid binding"/>
    <property type="evidence" value="ECO:0007669"/>
    <property type="project" value="InterPro"/>
</dbReference>
<dbReference type="CDD" id="cd22366">
    <property type="entry name" value="XisH-like"/>
    <property type="match status" value="1"/>
</dbReference>
<accession>A0A1Z4NAT1</accession>
<name>A0A1Z4NAT1_9CYAN</name>
<dbReference type="InterPro" id="IPR011335">
    <property type="entry name" value="Restrct_endonuc-II-like"/>
</dbReference>
<dbReference type="InterPro" id="IPR011856">
    <property type="entry name" value="tRNA_endonuc-like_dom_sf"/>
</dbReference>
<protein>
    <submittedName>
        <fullName evidence="1">FdxN element excision controlling factor protein</fullName>
    </submittedName>
</protein>
<dbReference type="InterPro" id="IPR014919">
    <property type="entry name" value="XisH"/>
</dbReference>
<dbReference type="Gene3D" id="3.40.1350.10">
    <property type="match status" value="1"/>
</dbReference>
<dbReference type="KEGG" id="ttq:NIES37_68470"/>
<dbReference type="SUPFAM" id="SSF52980">
    <property type="entry name" value="Restriction endonuclease-like"/>
    <property type="match status" value="1"/>
</dbReference>
<dbReference type="RefSeq" id="WP_096583311.1">
    <property type="nucleotide sequence ID" value="NZ_CAWNJS010000001.1"/>
</dbReference>
<proteinExistence type="predicted"/>
<sequence>MSAKDKFHDIVRLALEKDRWNITNDPLYIDFGQVQMRIDLGAEKLLAAEKEGEKIAVEIKSFLNPSAITDFHLALGQFLNYRTALREKEPERHLYLAVDLETYNDFFTLPFIQLQIQEFQLKLVIYDTETEEIVRWIS</sequence>
<organism evidence="1 2">
    <name type="scientific">Tolypothrix tenuis PCC 7101</name>
    <dbReference type="NCBI Taxonomy" id="231146"/>
    <lineage>
        <taxon>Bacteria</taxon>
        <taxon>Bacillati</taxon>
        <taxon>Cyanobacteriota</taxon>
        <taxon>Cyanophyceae</taxon>
        <taxon>Nostocales</taxon>
        <taxon>Tolypothrichaceae</taxon>
        <taxon>Tolypothrix</taxon>
    </lineage>
</organism>
<reference evidence="1 2" key="1">
    <citation type="submission" date="2017-06" db="EMBL/GenBank/DDBJ databases">
        <title>Genome sequencing of cyanobaciteial culture collection at National Institute for Environmental Studies (NIES).</title>
        <authorList>
            <person name="Hirose Y."/>
            <person name="Shimura Y."/>
            <person name="Fujisawa T."/>
            <person name="Nakamura Y."/>
            <person name="Kawachi M."/>
        </authorList>
    </citation>
    <scope>NUCLEOTIDE SEQUENCE [LARGE SCALE GENOMIC DNA]</scope>
    <source>
        <strain evidence="1 2">NIES-37</strain>
    </source>
</reference>
<dbReference type="AlphaFoldDB" id="A0A1Z4NAT1"/>
<evidence type="ECO:0000313" key="1">
    <source>
        <dbReference type="EMBL" id="BAZ02834.1"/>
    </source>
</evidence>
<dbReference type="EMBL" id="AP018248">
    <property type="protein sequence ID" value="BAZ02834.1"/>
    <property type="molecule type" value="Genomic_DNA"/>
</dbReference>
<keyword evidence="2" id="KW-1185">Reference proteome</keyword>
<dbReference type="Pfam" id="PF08814">
    <property type="entry name" value="XisH"/>
    <property type="match status" value="1"/>
</dbReference>
<dbReference type="Proteomes" id="UP000218785">
    <property type="component" value="Chromosome"/>
</dbReference>